<gene>
    <name evidence="3" type="primary">LOC106770044</name>
</gene>
<organism evidence="2 3">
    <name type="scientific">Vigna radiata var. radiata</name>
    <name type="common">Mung bean</name>
    <name type="synonym">Phaseolus aureus</name>
    <dbReference type="NCBI Taxonomy" id="3916"/>
    <lineage>
        <taxon>Eukaryota</taxon>
        <taxon>Viridiplantae</taxon>
        <taxon>Streptophyta</taxon>
        <taxon>Embryophyta</taxon>
        <taxon>Tracheophyta</taxon>
        <taxon>Spermatophyta</taxon>
        <taxon>Magnoliopsida</taxon>
        <taxon>eudicotyledons</taxon>
        <taxon>Gunneridae</taxon>
        <taxon>Pentapetalae</taxon>
        <taxon>rosids</taxon>
        <taxon>fabids</taxon>
        <taxon>Fabales</taxon>
        <taxon>Fabaceae</taxon>
        <taxon>Papilionoideae</taxon>
        <taxon>50 kb inversion clade</taxon>
        <taxon>NPAAA clade</taxon>
        <taxon>indigoferoid/millettioid clade</taxon>
        <taxon>Phaseoleae</taxon>
        <taxon>Vigna</taxon>
    </lineage>
</organism>
<dbReference type="PANTHER" id="PTHR46236">
    <property type="entry name" value="TRAF-LIKE SUPERFAMILY PROTEIN"/>
    <property type="match status" value="1"/>
</dbReference>
<evidence type="ECO:0000313" key="3">
    <source>
        <dbReference type="RefSeq" id="XP_014511351.1"/>
    </source>
</evidence>
<dbReference type="Gene3D" id="2.60.210.10">
    <property type="entry name" value="Apoptosis, Tumor Necrosis Factor Receptor Associated Protein 2, Chain A"/>
    <property type="match status" value="1"/>
</dbReference>
<dbReference type="AlphaFoldDB" id="A0A1S3UZ48"/>
<keyword evidence="2" id="KW-1185">Reference proteome</keyword>
<dbReference type="RefSeq" id="XP_014511351.1">
    <property type="nucleotide sequence ID" value="XM_014655865.1"/>
</dbReference>
<evidence type="ECO:0000313" key="2">
    <source>
        <dbReference type="Proteomes" id="UP000087766"/>
    </source>
</evidence>
<proteinExistence type="predicted"/>
<protein>
    <submittedName>
        <fullName evidence="3">Uncharacterized protein LOC106770044</fullName>
    </submittedName>
</protein>
<evidence type="ECO:0000256" key="1">
    <source>
        <dbReference type="ARBA" id="ARBA00023054"/>
    </source>
</evidence>
<dbReference type="CDD" id="cd00121">
    <property type="entry name" value="MATH"/>
    <property type="match status" value="1"/>
</dbReference>
<dbReference type="OrthoDB" id="2116871at2759"/>
<dbReference type="GeneID" id="106770044"/>
<sequence length="166" mass="19084">MKNLITKDKVFQKFTWPLPNPLFNFCRRIAYSRKSTVDGHTWRIRITPTSLLNLQFSIIVDPGPASGCEKIANLKFIVINQLNHRRNVTKEIIDTFSSIYCPSFEIYAPGDGFIVNDSCIIEVHISVHKLEHESVRNIYNKLVQSTENLSTKKMISNLPGETVDFR</sequence>
<dbReference type="STRING" id="3916.A0A1S3UZ48"/>
<name>A0A1S3UZ48_VIGRR</name>
<dbReference type="InterPro" id="IPR050804">
    <property type="entry name" value="MCC"/>
</dbReference>
<reference evidence="3" key="2">
    <citation type="submission" date="2025-08" db="UniProtKB">
        <authorList>
            <consortium name="RefSeq"/>
        </authorList>
    </citation>
    <scope>IDENTIFICATION</scope>
    <source>
        <tissue evidence="3">Leaf</tissue>
    </source>
</reference>
<dbReference type="InterPro" id="IPR008974">
    <property type="entry name" value="TRAF-like"/>
</dbReference>
<dbReference type="KEGG" id="vra:106770044"/>
<dbReference type="SUPFAM" id="SSF49599">
    <property type="entry name" value="TRAF domain-like"/>
    <property type="match status" value="1"/>
</dbReference>
<dbReference type="InterPro" id="IPR002083">
    <property type="entry name" value="MATH/TRAF_dom"/>
</dbReference>
<dbReference type="PANTHER" id="PTHR46236:SF35">
    <property type="entry name" value="MATH DOMAIN-CONTAINING PROTEIN"/>
    <property type="match status" value="1"/>
</dbReference>
<dbReference type="Proteomes" id="UP000087766">
    <property type="component" value="Chromosome 8"/>
</dbReference>
<keyword evidence="1" id="KW-0175">Coiled coil</keyword>
<reference evidence="2" key="1">
    <citation type="journal article" date="2014" name="Nat. Commun.">
        <title>Genome sequence of mungbean and insights into evolution within Vigna species.</title>
        <authorList>
            <person name="Kang Y.J."/>
            <person name="Kim S.K."/>
            <person name="Kim M.Y."/>
            <person name="Lestari P."/>
            <person name="Kim K.H."/>
            <person name="Ha B.K."/>
            <person name="Jun T.H."/>
            <person name="Hwang W.J."/>
            <person name="Lee T."/>
            <person name="Lee J."/>
            <person name="Shim S."/>
            <person name="Yoon M.Y."/>
            <person name="Jang Y.E."/>
            <person name="Han K.S."/>
            <person name="Taeprayoon P."/>
            <person name="Yoon N."/>
            <person name="Somta P."/>
            <person name="Tanya P."/>
            <person name="Kim K.S."/>
            <person name="Gwag J.G."/>
            <person name="Moon J.K."/>
            <person name="Lee Y.H."/>
            <person name="Park B.S."/>
            <person name="Bombarely A."/>
            <person name="Doyle J.J."/>
            <person name="Jackson S.A."/>
            <person name="Schafleitner R."/>
            <person name="Srinives P."/>
            <person name="Varshney R.K."/>
            <person name="Lee S.H."/>
        </authorList>
    </citation>
    <scope>NUCLEOTIDE SEQUENCE [LARGE SCALE GENOMIC DNA]</scope>
    <source>
        <strain evidence="2">cv. VC1973A</strain>
    </source>
</reference>
<accession>A0A1S3UZ48</accession>